<evidence type="ECO:0000256" key="4">
    <source>
        <dbReference type="ARBA" id="ARBA00022989"/>
    </source>
</evidence>
<evidence type="ECO:0000256" key="7">
    <source>
        <dbReference type="SAM" id="Phobius"/>
    </source>
</evidence>
<feature type="region of interest" description="Disordered" evidence="6">
    <location>
        <begin position="1"/>
        <end position="120"/>
    </location>
</feature>
<evidence type="ECO:0000256" key="6">
    <source>
        <dbReference type="SAM" id="MobiDB-lite"/>
    </source>
</evidence>
<comment type="subcellular location">
    <subcellularLocation>
        <location evidence="1">Membrane</location>
        <topology evidence="1">Multi-pass membrane protein</topology>
    </subcellularLocation>
</comment>
<evidence type="ECO:0000256" key="2">
    <source>
        <dbReference type="ARBA" id="ARBA00008803"/>
    </source>
</evidence>
<feature type="region of interest" description="Disordered" evidence="6">
    <location>
        <begin position="154"/>
        <end position="195"/>
    </location>
</feature>
<keyword evidence="9" id="KW-1185">Reference proteome</keyword>
<evidence type="ECO:0000313" key="8">
    <source>
        <dbReference type="EMBL" id="CAK0869417.1"/>
    </source>
</evidence>
<dbReference type="EMBL" id="CAUYUJ010016847">
    <property type="protein sequence ID" value="CAK0869417.1"/>
    <property type="molecule type" value="Genomic_DNA"/>
</dbReference>
<dbReference type="PANTHER" id="PTHR13317:SF4">
    <property type="entry name" value="TRANSMEMBRANE ANTERIOR POSTERIOR TRANSFORMATION PROTEIN 1 HOMOLOG"/>
    <property type="match status" value="1"/>
</dbReference>
<feature type="non-terminal residue" evidence="8">
    <location>
        <position position="708"/>
    </location>
</feature>
<evidence type="ECO:0000256" key="1">
    <source>
        <dbReference type="ARBA" id="ARBA00004141"/>
    </source>
</evidence>
<dbReference type="Proteomes" id="UP001189429">
    <property type="component" value="Unassembled WGS sequence"/>
</dbReference>
<organism evidence="8 9">
    <name type="scientific">Prorocentrum cordatum</name>
    <dbReference type="NCBI Taxonomy" id="2364126"/>
    <lineage>
        <taxon>Eukaryota</taxon>
        <taxon>Sar</taxon>
        <taxon>Alveolata</taxon>
        <taxon>Dinophyceae</taxon>
        <taxon>Prorocentrales</taxon>
        <taxon>Prorocentraceae</taxon>
        <taxon>Prorocentrum</taxon>
    </lineage>
</organism>
<feature type="transmembrane region" description="Helical" evidence="7">
    <location>
        <begin position="623"/>
        <end position="650"/>
    </location>
</feature>
<comment type="caution">
    <text evidence="8">The sequence shown here is derived from an EMBL/GenBank/DDBJ whole genome shotgun (WGS) entry which is preliminary data.</text>
</comment>
<feature type="compositionally biased region" description="Low complexity" evidence="6">
    <location>
        <begin position="1"/>
        <end position="23"/>
    </location>
</feature>
<keyword evidence="3 7" id="KW-0812">Transmembrane</keyword>
<name>A0ABN9VBS3_9DINO</name>
<proteinExistence type="inferred from homology"/>
<keyword evidence="4 7" id="KW-1133">Transmembrane helix</keyword>
<feature type="transmembrane region" description="Helical" evidence="7">
    <location>
        <begin position="327"/>
        <end position="350"/>
    </location>
</feature>
<evidence type="ECO:0000256" key="3">
    <source>
        <dbReference type="ARBA" id="ARBA00022692"/>
    </source>
</evidence>
<feature type="region of interest" description="Disordered" evidence="6">
    <location>
        <begin position="657"/>
        <end position="708"/>
    </location>
</feature>
<dbReference type="Pfam" id="PF05346">
    <property type="entry name" value="DUF747"/>
    <property type="match status" value="1"/>
</dbReference>
<dbReference type="PANTHER" id="PTHR13317">
    <property type="entry name" value="TRANSMEMBRANE ANTERIOR POSTERIOR TRANSFORMATION PROTEIN 1 HOMOLOG"/>
    <property type="match status" value="1"/>
</dbReference>
<protein>
    <submittedName>
        <fullName evidence="8">Uncharacterized protein</fullName>
    </submittedName>
</protein>
<feature type="compositionally biased region" description="Low complexity" evidence="6">
    <location>
        <begin position="689"/>
        <end position="708"/>
    </location>
</feature>
<accession>A0ABN9VBS3</accession>
<comment type="similarity">
    <text evidence="2">Belongs to the TAPT1 family.</text>
</comment>
<evidence type="ECO:0000256" key="5">
    <source>
        <dbReference type="ARBA" id="ARBA00023136"/>
    </source>
</evidence>
<dbReference type="InterPro" id="IPR008010">
    <property type="entry name" value="Tatp1"/>
</dbReference>
<sequence>MGRRGAAAKARPPPAEAALPLEPGGSGGPAPPAHPLGAKAERRSPLLGCAAAPPPPSPQRALPMTPKASPSPYASPKAAPAAPPEVLPDEAYYSEPERELMRSPSRSDFGAPGGAGKARPSALTAGCLEEAQHAPAVALLQAEAARFRRAAGAATPGSCGAQARRQPSESRSPSCTRMPRRNSEPLFPGASELPSGHARDARLARWRWCCRWCCRRPAPAAAAAPAGRPGGAPGPAFLQWLADEVHSRPVDETQQLPGASHLAEVAKVPKRLEKLLIIGDLLCCDIVLHELSFTPLQAAGALLKLPWRYALKGSPLRITELGDLIRLSLLLLNLLFMLVFFDVSWMYHYIRGESFLKLYVIFNMLEMFERWARSVGVDLFDVVMASAQQQWSSLLPKYLATLAYCCLHSCMHLVRVLLLQVAINTSSSAVFLIIVTNNFAEIKSTVFKRYEAKSLFPIIASDIVERFYLLTDVIFVLARLSISTGRGTYSGPDIAFWLFLLVILEVGTDWIKFCLIIKFSELPASVLEVYKEVLIADVLLCRTQHIHGAGSAKMPAVPFRGISEEGQAAVLDPPSSAHPFIQPLVAAPAGLQRSPMTTILVLHFVMLARSPCTAVLQQPRATIALLSAASFVLAVLAKALMGIFVLGFAARSRRGWTSSRRSSACRRRQARPPREARTAGPHGRRARARAAAAAPAGGLRAGVAAQGR</sequence>
<gene>
    <name evidence="8" type="ORF">PCOR1329_LOCUS55773</name>
</gene>
<keyword evidence="5 7" id="KW-0472">Membrane</keyword>
<reference evidence="8" key="1">
    <citation type="submission" date="2023-10" db="EMBL/GenBank/DDBJ databases">
        <authorList>
            <person name="Chen Y."/>
            <person name="Shah S."/>
            <person name="Dougan E. K."/>
            <person name="Thang M."/>
            <person name="Chan C."/>
        </authorList>
    </citation>
    <scope>NUCLEOTIDE SEQUENCE [LARGE SCALE GENOMIC DNA]</scope>
</reference>
<feature type="compositionally biased region" description="Low complexity" evidence="6">
    <location>
        <begin position="59"/>
        <end position="80"/>
    </location>
</feature>
<evidence type="ECO:0000313" key="9">
    <source>
        <dbReference type="Proteomes" id="UP001189429"/>
    </source>
</evidence>